<feature type="transmembrane region" description="Helical" evidence="7">
    <location>
        <begin position="133"/>
        <end position="152"/>
    </location>
</feature>
<dbReference type="Pfam" id="PF07690">
    <property type="entry name" value="MFS_1"/>
    <property type="match status" value="1"/>
</dbReference>
<dbReference type="Gene3D" id="1.20.59.10">
    <property type="entry name" value="Chorismate mutase"/>
    <property type="match status" value="1"/>
</dbReference>
<feature type="transmembrane region" description="Helical" evidence="7">
    <location>
        <begin position="338"/>
        <end position="360"/>
    </location>
</feature>
<dbReference type="RefSeq" id="WP_135348349.1">
    <property type="nucleotide sequence ID" value="NZ_SRJD01000008.1"/>
</dbReference>
<evidence type="ECO:0000256" key="7">
    <source>
        <dbReference type="SAM" id="Phobius"/>
    </source>
</evidence>
<evidence type="ECO:0000256" key="4">
    <source>
        <dbReference type="ARBA" id="ARBA00022692"/>
    </source>
</evidence>
<dbReference type="EMBL" id="SRJD01000008">
    <property type="protein sequence ID" value="TGA98261.1"/>
    <property type="molecule type" value="Genomic_DNA"/>
</dbReference>
<evidence type="ECO:0000259" key="9">
    <source>
        <dbReference type="PROSITE" id="PS51168"/>
    </source>
</evidence>
<keyword evidence="4 7" id="KW-0812">Transmembrane</keyword>
<dbReference type="PANTHER" id="PTHR23514:SF3">
    <property type="entry name" value="BYPASS OF STOP CODON PROTEIN 6"/>
    <property type="match status" value="1"/>
</dbReference>
<name>A0A4Z0GNT5_9BACL</name>
<feature type="domain" description="Chorismate mutase" evidence="9">
    <location>
        <begin position="392"/>
        <end position="482"/>
    </location>
</feature>
<dbReference type="InterPro" id="IPR036979">
    <property type="entry name" value="CM_dom_sf"/>
</dbReference>
<dbReference type="InterPro" id="IPR011701">
    <property type="entry name" value="MFS"/>
</dbReference>
<feature type="domain" description="Major facilitator superfamily (MFS) profile" evidence="8">
    <location>
        <begin position="9"/>
        <end position="393"/>
    </location>
</feature>
<dbReference type="OrthoDB" id="7066727at2"/>
<dbReference type="PROSITE" id="PS50850">
    <property type="entry name" value="MFS"/>
    <property type="match status" value="1"/>
</dbReference>
<feature type="transmembrane region" description="Helical" evidence="7">
    <location>
        <begin position="43"/>
        <end position="63"/>
    </location>
</feature>
<feature type="transmembrane region" description="Helical" evidence="7">
    <location>
        <begin position="75"/>
        <end position="92"/>
    </location>
</feature>
<dbReference type="GO" id="GO:0046417">
    <property type="term" value="P:chorismate metabolic process"/>
    <property type="evidence" value="ECO:0007669"/>
    <property type="project" value="InterPro"/>
</dbReference>
<feature type="transmembrane region" description="Helical" evidence="7">
    <location>
        <begin position="249"/>
        <end position="269"/>
    </location>
</feature>
<protein>
    <submittedName>
        <fullName evidence="10">MFS transporter</fullName>
    </submittedName>
</protein>
<keyword evidence="6 7" id="KW-0472">Membrane</keyword>
<dbReference type="PROSITE" id="PS51168">
    <property type="entry name" value="CHORISMATE_MUT_2"/>
    <property type="match status" value="1"/>
</dbReference>
<proteinExistence type="inferred from homology"/>
<dbReference type="GO" id="GO:0005886">
    <property type="term" value="C:plasma membrane"/>
    <property type="evidence" value="ECO:0007669"/>
    <property type="project" value="UniProtKB-SubCell"/>
</dbReference>
<keyword evidence="5 7" id="KW-1133">Transmembrane helix</keyword>
<dbReference type="Proteomes" id="UP000298347">
    <property type="component" value="Unassembled WGS sequence"/>
</dbReference>
<feature type="transmembrane region" description="Helical" evidence="7">
    <location>
        <begin position="305"/>
        <end position="326"/>
    </location>
</feature>
<dbReference type="InterPro" id="IPR002701">
    <property type="entry name" value="CM_II_prokaryot"/>
</dbReference>
<gene>
    <name evidence="10" type="ORF">E4665_08410</name>
</gene>
<dbReference type="Pfam" id="PF01817">
    <property type="entry name" value="CM_2"/>
    <property type="match status" value="1"/>
</dbReference>
<evidence type="ECO:0000313" key="10">
    <source>
        <dbReference type="EMBL" id="TGA98261.1"/>
    </source>
</evidence>
<evidence type="ECO:0000256" key="6">
    <source>
        <dbReference type="ARBA" id="ARBA00023136"/>
    </source>
</evidence>
<dbReference type="PANTHER" id="PTHR23514">
    <property type="entry name" value="BYPASS OF STOP CODON PROTEIN 6"/>
    <property type="match status" value="1"/>
</dbReference>
<evidence type="ECO:0000256" key="2">
    <source>
        <dbReference type="ARBA" id="ARBA00008335"/>
    </source>
</evidence>
<dbReference type="SUPFAM" id="SSF48600">
    <property type="entry name" value="Chorismate mutase II"/>
    <property type="match status" value="1"/>
</dbReference>
<dbReference type="Gene3D" id="1.20.1250.20">
    <property type="entry name" value="MFS general substrate transporter like domains"/>
    <property type="match status" value="2"/>
</dbReference>
<feature type="transmembrane region" description="Helical" evidence="7">
    <location>
        <begin position="98"/>
        <end position="121"/>
    </location>
</feature>
<reference evidence="10 11" key="1">
    <citation type="journal article" date="2015" name="Int. J. Syst. Evol. Microbiol.">
        <title>Sporolactobacillus shoreae sp. nov. and Sporolactobacillus spathodeae sp. nov., two spore-forming lactic acid bacteria isolated from tree barks in Thailand.</title>
        <authorList>
            <person name="Thamacharoensuk T."/>
            <person name="Kitahara M."/>
            <person name="Ohkuma M."/>
            <person name="Thongchul N."/>
            <person name="Tanasupawat S."/>
        </authorList>
    </citation>
    <scope>NUCLEOTIDE SEQUENCE [LARGE SCALE GENOMIC DNA]</scope>
    <source>
        <strain evidence="10 11">BK92</strain>
    </source>
</reference>
<accession>A0A4Z0GNT5</accession>
<dbReference type="SMART" id="SM00830">
    <property type="entry name" value="CM_2"/>
    <property type="match status" value="1"/>
</dbReference>
<dbReference type="InterPro" id="IPR020846">
    <property type="entry name" value="MFS_dom"/>
</dbReference>
<comment type="caution">
    <text evidence="10">The sequence shown here is derived from an EMBL/GenBank/DDBJ whole genome shotgun (WGS) entry which is preliminary data.</text>
</comment>
<evidence type="ECO:0000256" key="5">
    <source>
        <dbReference type="ARBA" id="ARBA00022989"/>
    </source>
</evidence>
<feature type="transmembrane region" description="Helical" evidence="7">
    <location>
        <begin position="281"/>
        <end position="299"/>
    </location>
</feature>
<dbReference type="SUPFAM" id="SSF103473">
    <property type="entry name" value="MFS general substrate transporter"/>
    <property type="match status" value="1"/>
</dbReference>
<feature type="transmembrane region" description="Helical" evidence="7">
    <location>
        <begin position="372"/>
        <end position="389"/>
    </location>
</feature>
<dbReference type="AlphaFoldDB" id="A0A4Z0GNT5"/>
<dbReference type="InterPro" id="IPR036263">
    <property type="entry name" value="Chorismate_II_sf"/>
</dbReference>
<evidence type="ECO:0000259" key="8">
    <source>
        <dbReference type="PROSITE" id="PS50850"/>
    </source>
</evidence>
<sequence length="488" mass="53917">MTKANRIRLSFVLYLNYFVHGIGLLILTQNMKALGGAWGTPLATVSYVVSGVGIGRLLAYYLLGSLSDRYGRKTFVYVGMLSYLIFFIGIILTKDFRVAYLLAILAGVANSALDSGTYPTFLEMDSKNGAANILIKAAMSIGEFVLPLFIGLNENLGGWYGLSFIFASVILLINFVLLSRTQFPQKAKTGKQTNHRLFGGNKRSGSRIGLLIIFSIYGYTSMALMILFTQWITLYGTDVLHMSNIEAHFLLSLYSIGSITGVLLIFAILKWSLIREVKLIVSLNSLSLLMLLVIGFSGSTWLVSIASFIFGATAAGGVMQVGLNIFSSLFPQAKGRATGIYFSFGSIASFTVPIFTGMLSTISTAAALRSDIIIALVSFAIWVIGYRLMAASADTADYQTERNQINFIDYWILKLLQWRFKLIKTIGIKKMSQHGPIFDPNRESQIMSQIDQQISDRENADYYQAIFQTILTSSKDCQSQVQEKGRAK</sequence>
<dbReference type="InterPro" id="IPR051788">
    <property type="entry name" value="MFS_Transporter"/>
</dbReference>
<keyword evidence="3" id="KW-0813">Transport</keyword>
<organism evidence="10 11">
    <name type="scientific">Sporolactobacillus shoreae</name>
    <dbReference type="NCBI Taxonomy" id="1465501"/>
    <lineage>
        <taxon>Bacteria</taxon>
        <taxon>Bacillati</taxon>
        <taxon>Bacillota</taxon>
        <taxon>Bacilli</taxon>
        <taxon>Bacillales</taxon>
        <taxon>Sporolactobacillaceae</taxon>
        <taxon>Sporolactobacillus</taxon>
    </lineage>
</organism>
<comment type="similarity">
    <text evidence="2">Belongs to the major facilitator superfamily.</text>
</comment>
<dbReference type="InterPro" id="IPR036259">
    <property type="entry name" value="MFS_trans_sf"/>
</dbReference>
<evidence type="ECO:0000256" key="3">
    <source>
        <dbReference type="ARBA" id="ARBA00022448"/>
    </source>
</evidence>
<dbReference type="GO" id="GO:0004106">
    <property type="term" value="F:chorismate mutase activity"/>
    <property type="evidence" value="ECO:0007669"/>
    <property type="project" value="InterPro"/>
</dbReference>
<evidence type="ECO:0000256" key="1">
    <source>
        <dbReference type="ARBA" id="ARBA00004651"/>
    </source>
</evidence>
<feature type="transmembrane region" description="Helical" evidence="7">
    <location>
        <begin position="208"/>
        <end position="229"/>
    </location>
</feature>
<feature type="transmembrane region" description="Helical" evidence="7">
    <location>
        <begin position="12"/>
        <end position="31"/>
    </location>
</feature>
<keyword evidence="11" id="KW-1185">Reference proteome</keyword>
<comment type="subcellular location">
    <subcellularLocation>
        <location evidence="1">Cell membrane</location>
        <topology evidence="1">Multi-pass membrane protein</topology>
    </subcellularLocation>
</comment>
<dbReference type="GO" id="GO:0022857">
    <property type="term" value="F:transmembrane transporter activity"/>
    <property type="evidence" value="ECO:0007669"/>
    <property type="project" value="InterPro"/>
</dbReference>
<feature type="transmembrane region" description="Helical" evidence="7">
    <location>
        <begin position="158"/>
        <end position="178"/>
    </location>
</feature>
<evidence type="ECO:0000313" key="11">
    <source>
        <dbReference type="Proteomes" id="UP000298347"/>
    </source>
</evidence>